<reference evidence="12" key="2">
    <citation type="submission" date="2020-08" db="EMBL/GenBank/DDBJ databases">
        <title>Plant Genome Project.</title>
        <authorList>
            <person name="Zhang R.-G."/>
        </authorList>
    </citation>
    <scope>NUCLEOTIDE SEQUENCE</scope>
    <source>
        <strain evidence="12">Huo1</strain>
        <tissue evidence="12">Leaf</tissue>
    </source>
</reference>
<comment type="caution">
    <text evidence="12">The sequence shown here is derived from an EMBL/GenBank/DDBJ whole genome shotgun (WGS) entry which is preliminary data.</text>
</comment>
<name>A0A8X8Z318_SALSN</name>
<accession>A0A8X8Z318</accession>
<proteinExistence type="predicted"/>
<dbReference type="InterPro" id="IPR000719">
    <property type="entry name" value="Prot_kinase_dom"/>
</dbReference>
<dbReference type="GO" id="GO:0030247">
    <property type="term" value="F:polysaccharide binding"/>
    <property type="evidence" value="ECO:0007669"/>
    <property type="project" value="InterPro"/>
</dbReference>
<evidence type="ECO:0000313" key="12">
    <source>
        <dbReference type="EMBL" id="KAG6389384.1"/>
    </source>
</evidence>
<evidence type="ECO:0000256" key="1">
    <source>
        <dbReference type="ARBA" id="ARBA00004479"/>
    </source>
</evidence>
<dbReference type="Pfam" id="PF00069">
    <property type="entry name" value="Pkinase"/>
    <property type="match status" value="1"/>
</dbReference>
<evidence type="ECO:0000256" key="5">
    <source>
        <dbReference type="ARBA" id="ARBA00022989"/>
    </source>
</evidence>
<dbReference type="GO" id="GO:0005524">
    <property type="term" value="F:ATP binding"/>
    <property type="evidence" value="ECO:0007669"/>
    <property type="project" value="InterPro"/>
</dbReference>
<keyword evidence="4 9" id="KW-0732">Signal</keyword>
<evidence type="ECO:0000256" key="2">
    <source>
        <dbReference type="ARBA" id="ARBA00022527"/>
    </source>
</evidence>
<dbReference type="InterPro" id="IPR011009">
    <property type="entry name" value="Kinase-like_dom_sf"/>
</dbReference>
<evidence type="ECO:0000256" key="8">
    <source>
        <dbReference type="SAM" id="Phobius"/>
    </source>
</evidence>
<feature type="domain" description="Wall-associated receptor kinase galacturonan-binding" evidence="11">
    <location>
        <begin position="29"/>
        <end position="93"/>
    </location>
</feature>
<dbReference type="PANTHER" id="PTHR27009">
    <property type="entry name" value="RUST RESISTANCE KINASE LR10-RELATED"/>
    <property type="match status" value="1"/>
</dbReference>
<dbReference type="Gene3D" id="1.10.510.10">
    <property type="entry name" value="Transferase(Phosphotransferase) domain 1"/>
    <property type="match status" value="1"/>
</dbReference>
<gene>
    <name evidence="12" type="ORF">SASPL_150852</name>
</gene>
<dbReference type="Pfam" id="PF13947">
    <property type="entry name" value="GUB_WAK_bind"/>
    <property type="match status" value="1"/>
</dbReference>
<dbReference type="Proteomes" id="UP000298416">
    <property type="component" value="Unassembled WGS sequence"/>
</dbReference>
<evidence type="ECO:0000256" key="9">
    <source>
        <dbReference type="SAM" id="SignalP"/>
    </source>
</evidence>
<evidence type="ECO:0000259" key="11">
    <source>
        <dbReference type="Pfam" id="PF13947"/>
    </source>
</evidence>
<keyword evidence="2" id="KW-0723">Serine/threonine-protein kinase</keyword>
<feature type="signal peptide" evidence="9">
    <location>
        <begin position="1"/>
        <end position="26"/>
    </location>
</feature>
<dbReference type="GO" id="GO:0016020">
    <property type="term" value="C:membrane"/>
    <property type="evidence" value="ECO:0007669"/>
    <property type="project" value="UniProtKB-SubCell"/>
</dbReference>
<keyword evidence="2" id="KW-0418">Kinase</keyword>
<dbReference type="GO" id="GO:0004674">
    <property type="term" value="F:protein serine/threonine kinase activity"/>
    <property type="evidence" value="ECO:0007669"/>
    <property type="project" value="UniProtKB-KW"/>
</dbReference>
<keyword evidence="3 8" id="KW-0812">Transmembrane</keyword>
<sequence>MITTQKLIIFLFTLILSLHFFPAADANKCSPPSACGAIRNISIPFHLKSDPIHCGRSIYELTCENNVTFLYHNSIKYYVKHIDYQNSTIRLVDASINNDNICSFPIHSSYLEFTTSLYYSPNPVLNLSLNLISCPNPLNDTSLFKDITQDCASSLSHPGFSYVYVGHIKASENYNRTFIVGYNLLGLLGMYLLIPVAILGIQNWYVAPELINRSIGRVSYKADVYSFGMLLMEMVSLNKHLARNNDESSKYFPNWIYDHLNQGRDIDVENVDENDNRNIVRKMTIVALWCIQMSPDNRPSMNKVVDMLEGDVEHLQIPNYPAYVAGNEEGRWTSDSNASISLLHDDNGSSIINIISDA</sequence>
<keyword evidence="5 8" id="KW-1133">Transmembrane helix</keyword>
<protein>
    <submittedName>
        <fullName evidence="12">Uncharacterized protein</fullName>
    </submittedName>
</protein>
<dbReference type="InterPro" id="IPR045874">
    <property type="entry name" value="LRK10/LRL21-25-like"/>
</dbReference>
<evidence type="ECO:0000256" key="7">
    <source>
        <dbReference type="ARBA" id="ARBA00023180"/>
    </source>
</evidence>
<evidence type="ECO:0000256" key="3">
    <source>
        <dbReference type="ARBA" id="ARBA00022692"/>
    </source>
</evidence>
<feature type="domain" description="Protein kinase" evidence="10">
    <location>
        <begin position="203"/>
        <end position="306"/>
    </location>
</feature>
<feature type="chain" id="PRO_5036442531" evidence="9">
    <location>
        <begin position="27"/>
        <end position="358"/>
    </location>
</feature>
<dbReference type="EMBL" id="PNBA02000020">
    <property type="protein sequence ID" value="KAG6389384.1"/>
    <property type="molecule type" value="Genomic_DNA"/>
</dbReference>
<dbReference type="SUPFAM" id="SSF56112">
    <property type="entry name" value="Protein kinase-like (PK-like)"/>
    <property type="match status" value="1"/>
</dbReference>
<keyword evidence="2" id="KW-0808">Transferase</keyword>
<comment type="subcellular location">
    <subcellularLocation>
        <location evidence="1">Membrane</location>
        <topology evidence="1">Single-pass type I membrane protein</topology>
    </subcellularLocation>
</comment>
<dbReference type="AlphaFoldDB" id="A0A8X8Z318"/>
<organism evidence="12">
    <name type="scientific">Salvia splendens</name>
    <name type="common">Scarlet sage</name>
    <dbReference type="NCBI Taxonomy" id="180675"/>
    <lineage>
        <taxon>Eukaryota</taxon>
        <taxon>Viridiplantae</taxon>
        <taxon>Streptophyta</taxon>
        <taxon>Embryophyta</taxon>
        <taxon>Tracheophyta</taxon>
        <taxon>Spermatophyta</taxon>
        <taxon>Magnoliopsida</taxon>
        <taxon>eudicotyledons</taxon>
        <taxon>Gunneridae</taxon>
        <taxon>Pentapetalae</taxon>
        <taxon>asterids</taxon>
        <taxon>lamiids</taxon>
        <taxon>Lamiales</taxon>
        <taxon>Lamiaceae</taxon>
        <taxon>Nepetoideae</taxon>
        <taxon>Mentheae</taxon>
        <taxon>Salviinae</taxon>
        <taxon>Salvia</taxon>
        <taxon>Salvia subgen. Calosphace</taxon>
        <taxon>core Calosphace</taxon>
    </lineage>
</organism>
<reference evidence="12" key="1">
    <citation type="submission" date="2018-01" db="EMBL/GenBank/DDBJ databases">
        <authorList>
            <person name="Mao J.F."/>
        </authorList>
    </citation>
    <scope>NUCLEOTIDE SEQUENCE</scope>
    <source>
        <strain evidence="12">Huo1</strain>
        <tissue evidence="12">Leaf</tissue>
    </source>
</reference>
<keyword evidence="6 8" id="KW-0472">Membrane</keyword>
<keyword evidence="13" id="KW-1185">Reference proteome</keyword>
<evidence type="ECO:0000256" key="6">
    <source>
        <dbReference type="ARBA" id="ARBA00023136"/>
    </source>
</evidence>
<evidence type="ECO:0000259" key="10">
    <source>
        <dbReference type="Pfam" id="PF00069"/>
    </source>
</evidence>
<keyword evidence="7" id="KW-0325">Glycoprotein</keyword>
<evidence type="ECO:0000256" key="4">
    <source>
        <dbReference type="ARBA" id="ARBA00022729"/>
    </source>
</evidence>
<evidence type="ECO:0000313" key="13">
    <source>
        <dbReference type="Proteomes" id="UP000298416"/>
    </source>
</evidence>
<dbReference type="InterPro" id="IPR025287">
    <property type="entry name" value="WAK_GUB"/>
</dbReference>
<feature type="transmembrane region" description="Helical" evidence="8">
    <location>
        <begin position="184"/>
        <end position="207"/>
    </location>
</feature>